<dbReference type="EMBL" id="JARPOI010000004">
    <property type="protein sequence ID" value="KAJ9181817.1"/>
    <property type="molecule type" value="Genomic_DNA"/>
</dbReference>
<evidence type="ECO:0000313" key="7">
    <source>
        <dbReference type="Proteomes" id="UP001174677"/>
    </source>
</evidence>
<comment type="caution">
    <text evidence="6">The sequence shown here is derived from an EMBL/GenBank/DDBJ whole genome shotgun (WGS) entry which is preliminary data.</text>
</comment>
<evidence type="ECO:0000256" key="5">
    <source>
        <dbReference type="PROSITE-ProRule" id="PRU01191"/>
    </source>
</evidence>
<sequence>MAGVHRLSSEEIMRVSRARFSQISSQQYIDLSTIQHFFDASHFGLSNEEIKDVELALLLLASAYRVSNQQFDDASKLLKLCDFLSSNTGNSVQSVVHYFTKALQERISRGIGIVSLKGFASKERLQLHPAETTIGVNPALISCSLQLPCIQVTKFAGIQAVIGRICTVLMQALANRQECPVELLNITAVGINASRQNFEETGKRLACFVENLNLLFLFQIATFANIKDLKEDMFELSKVKKMVKAQAGCLPPLLRVLKNLNPCVLVMIELEANHSSPTFIDQFVEALQFYSLCYDCIRVCIDQDDQNRIAAEAFLGQEIKDIVAAEGEEWICQHMKIDEWRAYFTRLGMVEIEVSRSCFDQAELLLQNFASRKSCLLVRNGKCLNSGWKGTPHLSVSAWKFHQGQSKRRCTKKCKN</sequence>
<keyword evidence="2" id="KW-0805">Transcription regulation</keyword>
<comment type="similarity">
    <text evidence="5">Belongs to the GRAS family.</text>
</comment>
<dbReference type="Proteomes" id="UP001174677">
    <property type="component" value="Chromosome 4"/>
</dbReference>
<organism evidence="6 7">
    <name type="scientific">Hevea brasiliensis</name>
    <name type="common">Para rubber tree</name>
    <name type="synonym">Siphonia brasiliensis</name>
    <dbReference type="NCBI Taxonomy" id="3981"/>
    <lineage>
        <taxon>Eukaryota</taxon>
        <taxon>Viridiplantae</taxon>
        <taxon>Streptophyta</taxon>
        <taxon>Embryophyta</taxon>
        <taxon>Tracheophyta</taxon>
        <taxon>Spermatophyta</taxon>
        <taxon>Magnoliopsida</taxon>
        <taxon>eudicotyledons</taxon>
        <taxon>Gunneridae</taxon>
        <taxon>Pentapetalae</taxon>
        <taxon>rosids</taxon>
        <taxon>fabids</taxon>
        <taxon>Malpighiales</taxon>
        <taxon>Euphorbiaceae</taxon>
        <taxon>Crotonoideae</taxon>
        <taxon>Micrandreae</taxon>
        <taxon>Hevea</taxon>
    </lineage>
</organism>
<comment type="subcellular location">
    <subcellularLocation>
        <location evidence="1">Nucleus</location>
    </subcellularLocation>
</comment>
<evidence type="ECO:0000256" key="4">
    <source>
        <dbReference type="ARBA" id="ARBA00023242"/>
    </source>
</evidence>
<gene>
    <name evidence="6" type="ORF">P3X46_005871</name>
</gene>
<protein>
    <recommendedName>
        <fullName evidence="8">DELLA protein</fullName>
    </recommendedName>
</protein>
<keyword evidence="4" id="KW-0539">Nucleus</keyword>
<keyword evidence="7" id="KW-1185">Reference proteome</keyword>
<name>A0ABQ9MNC7_HEVBR</name>
<reference evidence="6" key="1">
    <citation type="journal article" date="2023" name="Plant Biotechnol. J.">
        <title>Chromosome-level wild Hevea brasiliensis genome provides new tools for genomic-assisted breeding and valuable loci to elevate rubber yield.</title>
        <authorList>
            <person name="Cheng H."/>
            <person name="Song X."/>
            <person name="Hu Y."/>
            <person name="Wu T."/>
            <person name="Yang Q."/>
            <person name="An Z."/>
            <person name="Feng S."/>
            <person name="Deng Z."/>
            <person name="Wu W."/>
            <person name="Zeng X."/>
            <person name="Tu M."/>
            <person name="Wang X."/>
            <person name="Huang H."/>
        </authorList>
    </citation>
    <scope>NUCLEOTIDE SEQUENCE</scope>
    <source>
        <strain evidence="6">MT/VB/25A 57/8</strain>
    </source>
</reference>
<feature type="region of interest" description="Leucine repeat II (LRII)" evidence="5">
    <location>
        <begin position="200"/>
        <end position="232"/>
    </location>
</feature>
<dbReference type="PROSITE" id="PS50985">
    <property type="entry name" value="GRAS"/>
    <property type="match status" value="1"/>
</dbReference>
<accession>A0ABQ9MNC7</accession>
<evidence type="ECO:0000256" key="3">
    <source>
        <dbReference type="ARBA" id="ARBA00023163"/>
    </source>
</evidence>
<dbReference type="InterPro" id="IPR005202">
    <property type="entry name" value="TF_GRAS"/>
</dbReference>
<dbReference type="PANTHER" id="PTHR31636">
    <property type="entry name" value="OSJNBA0084A10.13 PROTEIN-RELATED"/>
    <property type="match status" value="1"/>
</dbReference>
<evidence type="ECO:0008006" key="8">
    <source>
        <dbReference type="Google" id="ProtNLM"/>
    </source>
</evidence>
<evidence type="ECO:0000313" key="6">
    <source>
        <dbReference type="EMBL" id="KAJ9181817.1"/>
    </source>
</evidence>
<feature type="region of interest" description="SAW" evidence="5">
    <location>
        <begin position="324"/>
        <end position="400"/>
    </location>
</feature>
<comment type="caution">
    <text evidence="5">Lacks conserved residue(s) required for the propagation of feature annotation.</text>
</comment>
<evidence type="ECO:0000256" key="1">
    <source>
        <dbReference type="ARBA" id="ARBA00004123"/>
    </source>
</evidence>
<keyword evidence="3" id="KW-0804">Transcription</keyword>
<dbReference type="Pfam" id="PF03514">
    <property type="entry name" value="GRAS"/>
    <property type="match status" value="1"/>
</dbReference>
<evidence type="ECO:0000256" key="2">
    <source>
        <dbReference type="ARBA" id="ARBA00023015"/>
    </source>
</evidence>
<proteinExistence type="inferred from homology"/>